<protein>
    <recommendedName>
        <fullName evidence="9">TRAP transporter small permease protein</fullName>
    </recommendedName>
</protein>
<dbReference type="Pfam" id="PF04290">
    <property type="entry name" value="DctQ"/>
    <property type="match status" value="1"/>
</dbReference>
<dbReference type="PANTHER" id="PTHR35011:SF4">
    <property type="entry name" value="SLL1102 PROTEIN"/>
    <property type="match status" value="1"/>
</dbReference>
<feature type="domain" description="Tripartite ATP-independent periplasmic transporters DctQ component" evidence="10">
    <location>
        <begin position="26"/>
        <end position="159"/>
    </location>
</feature>
<keyword evidence="3" id="KW-1003">Cell membrane</keyword>
<keyword evidence="12" id="KW-1185">Reference proteome</keyword>
<feature type="transmembrane region" description="Helical" evidence="9">
    <location>
        <begin position="88"/>
        <end position="111"/>
    </location>
</feature>
<keyword evidence="4 9" id="KW-0997">Cell inner membrane</keyword>
<evidence type="ECO:0000256" key="8">
    <source>
        <dbReference type="ARBA" id="ARBA00038436"/>
    </source>
</evidence>
<comment type="similarity">
    <text evidence="8 9">Belongs to the TRAP transporter small permease family.</text>
</comment>
<comment type="subcellular location">
    <subcellularLocation>
        <location evidence="1 9">Cell inner membrane</location>
        <topology evidence="1 9">Multi-pass membrane protein</topology>
    </subcellularLocation>
</comment>
<evidence type="ECO:0000256" key="5">
    <source>
        <dbReference type="ARBA" id="ARBA00022692"/>
    </source>
</evidence>
<keyword evidence="7 9" id="KW-0472">Membrane</keyword>
<evidence type="ECO:0000256" key="4">
    <source>
        <dbReference type="ARBA" id="ARBA00022519"/>
    </source>
</evidence>
<dbReference type="PANTHER" id="PTHR35011">
    <property type="entry name" value="2,3-DIKETO-L-GULONATE TRAP TRANSPORTER SMALL PERMEASE PROTEIN YIAM"/>
    <property type="match status" value="1"/>
</dbReference>
<sequence>MQGFIRAVDGITAFVGKTISWLTLAMVLITTYLVVMRYVFRVNSIALQEVVMYMHAAVFMLGAAWALQTNAHVRVDIFYRKFSAQKKAVADIIGTVFFLLPFAVLVGYYGYKYASGSWAQHEGSPQAGGLPYVYLLKSLLPAFAGLILIQGIAELLRNILILSGKMILPEEE</sequence>
<dbReference type="Proteomes" id="UP000254601">
    <property type="component" value="Unassembled WGS sequence"/>
</dbReference>
<dbReference type="InterPro" id="IPR055348">
    <property type="entry name" value="DctQ"/>
</dbReference>
<evidence type="ECO:0000259" key="10">
    <source>
        <dbReference type="Pfam" id="PF04290"/>
    </source>
</evidence>
<dbReference type="GO" id="GO:0022857">
    <property type="term" value="F:transmembrane transporter activity"/>
    <property type="evidence" value="ECO:0007669"/>
    <property type="project" value="UniProtKB-UniRule"/>
</dbReference>
<dbReference type="InterPro" id="IPR007387">
    <property type="entry name" value="TRAP_DctQ"/>
</dbReference>
<keyword evidence="5 9" id="KW-0812">Transmembrane</keyword>
<dbReference type="GO" id="GO:0005886">
    <property type="term" value="C:plasma membrane"/>
    <property type="evidence" value="ECO:0007669"/>
    <property type="project" value="UniProtKB-SubCell"/>
</dbReference>
<organism evidence="11 12">
    <name type="scientific">Suttonella ornithocola</name>
    <dbReference type="NCBI Taxonomy" id="279832"/>
    <lineage>
        <taxon>Bacteria</taxon>
        <taxon>Pseudomonadati</taxon>
        <taxon>Pseudomonadota</taxon>
        <taxon>Gammaproteobacteria</taxon>
        <taxon>Cardiobacteriales</taxon>
        <taxon>Cardiobacteriaceae</taxon>
        <taxon>Suttonella</taxon>
    </lineage>
</organism>
<evidence type="ECO:0000256" key="9">
    <source>
        <dbReference type="RuleBase" id="RU369079"/>
    </source>
</evidence>
<feature type="transmembrane region" description="Helical" evidence="9">
    <location>
        <begin position="131"/>
        <end position="156"/>
    </location>
</feature>
<keyword evidence="2 9" id="KW-0813">Transport</keyword>
<name>A0A380MLH1_9GAMM</name>
<evidence type="ECO:0000256" key="3">
    <source>
        <dbReference type="ARBA" id="ARBA00022475"/>
    </source>
</evidence>
<feature type="transmembrane region" description="Helical" evidence="9">
    <location>
        <begin position="46"/>
        <end position="67"/>
    </location>
</feature>
<evidence type="ECO:0000313" key="11">
    <source>
        <dbReference type="EMBL" id="SUO93489.1"/>
    </source>
</evidence>
<gene>
    <name evidence="11" type="ORF">NCTC13337_00263</name>
</gene>
<keyword evidence="6 9" id="KW-1133">Transmembrane helix</keyword>
<feature type="transmembrane region" description="Helical" evidence="9">
    <location>
        <begin position="21"/>
        <end position="40"/>
    </location>
</feature>
<evidence type="ECO:0000313" key="12">
    <source>
        <dbReference type="Proteomes" id="UP000254601"/>
    </source>
</evidence>
<evidence type="ECO:0000256" key="7">
    <source>
        <dbReference type="ARBA" id="ARBA00023136"/>
    </source>
</evidence>
<reference evidence="11 12" key="1">
    <citation type="submission" date="2018-06" db="EMBL/GenBank/DDBJ databases">
        <authorList>
            <consortium name="Pathogen Informatics"/>
            <person name="Doyle S."/>
        </authorList>
    </citation>
    <scope>NUCLEOTIDE SEQUENCE [LARGE SCALE GENOMIC DNA]</scope>
    <source>
        <strain evidence="11 12">NCTC13337</strain>
    </source>
</reference>
<comment type="function">
    <text evidence="9">Part of the tripartite ATP-independent periplasmic (TRAP) transport system.</text>
</comment>
<dbReference type="RefSeq" id="WP_072577543.1">
    <property type="nucleotide sequence ID" value="NZ_LWHB01000199.1"/>
</dbReference>
<evidence type="ECO:0000256" key="6">
    <source>
        <dbReference type="ARBA" id="ARBA00022989"/>
    </source>
</evidence>
<evidence type="ECO:0000256" key="2">
    <source>
        <dbReference type="ARBA" id="ARBA00022448"/>
    </source>
</evidence>
<dbReference type="OrthoDB" id="8559033at2"/>
<evidence type="ECO:0000256" key="1">
    <source>
        <dbReference type="ARBA" id="ARBA00004429"/>
    </source>
</evidence>
<proteinExistence type="inferred from homology"/>
<dbReference type="AlphaFoldDB" id="A0A380MLH1"/>
<accession>A0A380MLH1</accession>
<dbReference type="EMBL" id="UHIC01000001">
    <property type="protein sequence ID" value="SUO93489.1"/>
    <property type="molecule type" value="Genomic_DNA"/>
</dbReference>
<comment type="subunit">
    <text evidence="9">The complex comprises the extracytoplasmic solute receptor protein and the two transmembrane proteins.</text>
</comment>